<reference evidence="2" key="1">
    <citation type="submission" date="2017-06" db="EMBL/GenBank/DDBJ databases">
        <authorList>
            <person name="Varghese N."/>
            <person name="Submissions S."/>
        </authorList>
    </citation>
    <scope>NUCLEOTIDE SEQUENCE [LARGE SCALE GENOMIC DNA]</scope>
    <source>
        <strain evidence="2">DSM 27993</strain>
    </source>
</reference>
<dbReference type="Proteomes" id="UP000198412">
    <property type="component" value="Unassembled WGS sequence"/>
</dbReference>
<evidence type="ECO:0000313" key="2">
    <source>
        <dbReference type="Proteomes" id="UP000198412"/>
    </source>
</evidence>
<protein>
    <submittedName>
        <fullName evidence="1">Uncharacterized protein</fullName>
    </submittedName>
</protein>
<dbReference type="OrthoDB" id="4301792at2"/>
<dbReference type="AlphaFoldDB" id="A0A238VLR8"/>
<organism evidence="1 2">
    <name type="scientific">Lutibacter flavus</name>
    <dbReference type="NCBI Taxonomy" id="691689"/>
    <lineage>
        <taxon>Bacteria</taxon>
        <taxon>Pseudomonadati</taxon>
        <taxon>Bacteroidota</taxon>
        <taxon>Flavobacteriia</taxon>
        <taxon>Flavobacteriales</taxon>
        <taxon>Flavobacteriaceae</taxon>
        <taxon>Lutibacter</taxon>
    </lineage>
</organism>
<evidence type="ECO:0000313" key="1">
    <source>
        <dbReference type="EMBL" id="SNR34683.1"/>
    </source>
</evidence>
<dbReference type="EMBL" id="FZNX01000001">
    <property type="protein sequence ID" value="SNR34683.1"/>
    <property type="molecule type" value="Genomic_DNA"/>
</dbReference>
<accession>A0A238VLR8</accession>
<name>A0A238VLR8_9FLAO</name>
<gene>
    <name evidence="1" type="ORF">SAMN04488111_0624</name>
</gene>
<sequence length="163" mass="19032">MKKSIIILIGLLYLGVCRGQSEYVILSKQSTLDELILTYKVLPKNAKKTELSDEEFKLVGKKTQEYIEIYNTQVNEGFKKRGEKKKYAKMYRIMKLTNYKIQYVPYLNQKGEKEIWINRFCDDFNSDWRKEIISVFDGGNCYFTIRLNLSSGECLSIGTNGYA</sequence>
<proteinExistence type="predicted"/>
<keyword evidence="2" id="KW-1185">Reference proteome</keyword>
<dbReference type="RefSeq" id="WP_089376957.1">
    <property type="nucleotide sequence ID" value="NZ_FZNX01000001.1"/>
</dbReference>